<name>A0ABP8BQD5_9SPHI</name>
<proteinExistence type="predicted"/>
<evidence type="ECO:0000313" key="1">
    <source>
        <dbReference type="EMBL" id="GAA4213832.1"/>
    </source>
</evidence>
<comment type="caution">
    <text evidence="1">The sequence shown here is derived from an EMBL/GenBank/DDBJ whole genome shotgun (WGS) entry which is preliminary data.</text>
</comment>
<sequence length="61" mass="7100">MVDFISSIKNYSDMKRGLFKILAKINKVVLPSLYKKDPNKLTTFQKAILGYRYWVTTNALD</sequence>
<dbReference type="Proteomes" id="UP001501772">
    <property type="component" value="Unassembled WGS sequence"/>
</dbReference>
<protein>
    <recommendedName>
        <fullName evidence="3">SsrA-binding protein</fullName>
    </recommendedName>
</protein>
<accession>A0ABP8BQD5</accession>
<evidence type="ECO:0008006" key="3">
    <source>
        <dbReference type="Google" id="ProtNLM"/>
    </source>
</evidence>
<reference evidence="2" key="1">
    <citation type="journal article" date="2019" name="Int. J. Syst. Evol. Microbiol.">
        <title>The Global Catalogue of Microorganisms (GCM) 10K type strain sequencing project: providing services to taxonomists for standard genome sequencing and annotation.</title>
        <authorList>
            <consortium name="The Broad Institute Genomics Platform"/>
            <consortium name="The Broad Institute Genome Sequencing Center for Infectious Disease"/>
            <person name="Wu L."/>
            <person name="Ma J."/>
        </authorList>
    </citation>
    <scope>NUCLEOTIDE SEQUENCE [LARGE SCALE GENOMIC DNA]</scope>
    <source>
        <strain evidence="2">JCM 17626</strain>
    </source>
</reference>
<gene>
    <name evidence="1" type="ORF">GCM10022289_46510</name>
</gene>
<evidence type="ECO:0000313" key="2">
    <source>
        <dbReference type="Proteomes" id="UP001501772"/>
    </source>
</evidence>
<keyword evidence="2" id="KW-1185">Reference proteome</keyword>
<dbReference type="EMBL" id="BAABBY010000017">
    <property type="protein sequence ID" value="GAA4213832.1"/>
    <property type="molecule type" value="Genomic_DNA"/>
</dbReference>
<organism evidence="1 2">
    <name type="scientific">Pedobacter jeongneungensis</name>
    <dbReference type="NCBI Taxonomy" id="947309"/>
    <lineage>
        <taxon>Bacteria</taxon>
        <taxon>Pseudomonadati</taxon>
        <taxon>Bacteroidota</taxon>
        <taxon>Sphingobacteriia</taxon>
        <taxon>Sphingobacteriales</taxon>
        <taxon>Sphingobacteriaceae</taxon>
        <taxon>Pedobacter</taxon>
    </lineage>
</organism>